<dbReference type="AlphaFoldDB" id="A0A5K7SAE3"/>
<dbReference type="InterPro" id="IPR050090">
    <property type="entry name" value="Tyrosine_recombinase_XerCD"/>
</dbReference>
<protein>
    <submittedName>
        <fullName evidence="3">Integrase</fullName>
    </submittedName>
</protein>
<evidence type="ECO:0000256" key="1">
    <source>
        <dbReference type="ARBA" id="ARBA00023172"/>
    </source>
</evidence>
<dbReference type="KEGG" id="anf:AQPE_2716"/>
<name>A0A5K7SAE3_9BACT</name>
<dbReference type="PANTHER" id="PTHR30349:SF82">
    <property type="entry name" value="INTEGRASE_RECOMBINASE YOEC-RELATED"/>
    <property type="match status" value="1"/>
</dbReference>
<dbReference type="RefSeq" id="WP_318346879.1">
    <property type="nucleotide sequence ID" value="NZ_AP018694.1"/>
</dbReference>
<reference evidence="3" key="1">
    <citation type="journal article" date="2020" name="Int. J. Syst. Evol. Microbiol.">
        <title>Aquipluma nitroreducens gen. nov. sp. nov., a novel facultatively anaerobic bacterium isolated from a freshwater lake.</title>
        <authorList>
            <person name="Watanabe M."/>
            <person name="Kojima H."/>
            <person name="Fukui M."/>
        </authorList>
    </citation>
    <scope>NUCLEOTIDE SEQUENCE</scope>
    <source>
        <strain evidence="3">MeG22</strain>
    </source>
</reference>
<dbReference type="Pfam" id="PF00589">
    <property type="entry name" value="Phage_integrase"/>
    <property type="match status" value="1"/>
</dbReference>
<sequence>MNKTSDYLEYDVALNKGLKLLNDKKMCVIGFYIIFSINTGLRISDIMKLKHSDISDDKLFLKEKKTKKAREIFLNKVVKSSYESMLATLDFKNVNIDENYIFISQKGTTFRTQSINVILKTLFNTKRLQISSHSLRKAFARKVYENMNESENALVLLSDIFNHSNIAITRRYLGIRQETIDNIYLTLE</sequence>
<dbReference type="PANTHER" id="PTHR30349">
    <property type="entry name" value="PHAGE INTEGRASE-RELATED"/>
    <property type="match status" value="1"/>
</dbReference>
<keyword evidence="1" id="KW-0233">DNA recombination</keyword>
<dbReference type="GO" id="GO:0015074">
    <property type="term" value="P:DNA integration"/>
    <property type="evidence" value="ECO:0007669"/>
    <property type="project" value="InterPro"/>
</dbReference>
<dbReference type="InterPro" id="IPR002104">
    <property type="entry name" value="Integrase_catalytic"/>
</dbReference>
<keyword evidence="4" id="KW-1185">Reference proteome</keyword>
<gene>
    <name evidence="3" type="ORF">AQPE_2716</name>
</gene>
<dbReference type="EMBL" id="AP018694">
    <property type="protein sequence ID" value="BBE18553.1"/>
    <property type="molecule type" value="Genomic_DNA"/>
</dbReference>
<evidence type="ECO:0000259" key="2">
    <source>
        <dbReference type="PROSITE" id="PS51898"/>
    </source>
</evidence>
<feature type="domain" description="Tyr recombinase" evidence="2">
    <location>
        <begin position="3"/>
        <end position="185"/>
    </location>
</feature>
<dbReference type="InterPro" id="IPR013762">
    <property type="entry name" value="Integrase-like_cat_sf"/>
</dbReference>
<dbReference type="SUPFAM" id="SSF56349">
    <property type="entry name" value="DNA breaking-rejoining enzymes"/>
    <property type="match status" value="1"/>
</dbReference>
<proteinExistence type="predicted"/>
<evidence type="ECO:0000313" key="4">
    <source>
        <dbReference type="Proteomes" id="UP001193389"/>
    </source>
</evidence>
<dbReference type="Proteomes" id="UP001193389">
    <property type="component" value="Chromosome"/>
</dbReference>
<accession>A0A5K7SAE3</accession>
<organism evidence="3 4">
    <name type="scientific">Aquipluma nitroreducens</name>
    <dbReference type="NCBI Taxonomy" id="2010828"/>
    <lineage>
        <taxon>Bacteria</taxon>
        <taxon>Pseudomonadati</taxon>
        <taxon>Bacteroidota</taxon>
        <taxon>Bacteroidia</taxon>
        <taxon>Marinilabiliales</taxon>
        <taxon>Prolixibacteraceae</taxon>
        <taxon>Aquipluma</taxon>
    </lineage>
</organism>
<dbReference type="Gene3D" id="1.10.443.10">
    <property type="entry name" value="Intergrase catalytic core"/>
    <property type="match status" value="1"/>
</dbReference>
<dbReference type="InterPro" id="IPR011010">
    <property type="entry name" value="DNA_brk_join_enz"/>
</dbReference>
<dbReference type="PROSITE" id="PS51898">
    <property type="entry name" value="TYR_RECOMBINASE"/>
    <property type="match status" value="1"/>
</dbReference>
<dbReference type="GO" id="GO:0006310">
    <property type="term" value="P:DNA recombination"/>
    <property type="evidence" value="ECO:0007669"/>
    <property type="project" value="UniProtKB-KW"/>
</dbReference>
<dbReference type="GO" id="GO:0003677">
    <property type="term" value="F:DNA binding"/>
    <property type="evidence" value="ECO:0007669"/>
    <property type="project" value="InterPro"/>
</dbReference>
<evidence type="ECO:0000313" key="3">
    <source>
        <dbReference type="EMBL" id="BBE18553.1"/>
    </source>
</evidence>